<keyword evidence="2" id="KW-1185">Reference proteome</keyword>
<accession>A0AAV6TJJ2</accession>
<dbReference type="Proteomes" id="UP000827092">
    <property type="component" value="Unassembled WGS sequence"/>
</dbReference>
<organism evidence="1 2">
    <name type="scientific">Oedothorax gibbosus</name>
    <dbReference type="NCBI Taxonomy" id="931172"/>
    <lineage>
        <taxon>Eukaryota</taxon>
        <taxon>Metazoa</taxon>
        <taxon>Ecdysozoa</taxon>
        <taxon>Arthropoda</taxon>
        <taxon>Chelicerata</taxon>
        <taxon>Arachnida</taxon>
        <taxon>Araneae</taxon>
        <taxon>Araneomorphae</taxon>
        <taxon>Entelegynae</taxon>
        <taxon>Araneoidea</taxon>
        <taxon>Linyphiidae</taxon>
        <taxon>Erigoninae</taxon>
        <taxon>Oedothorax</taxon>
    </lineage>
</organism>
<evidence type="ECO:0000313" key="1">
    <source>
        <dbReference type="EMBL" id="KAG8172014.1"/>
    </source>
</evidence>
<name>A0AAV6TJJ2_9ARAC</name>
<evidence type="ECO:0000313" key="2">
    <source>
        <dbReference type="Proteomes" id="UP000827092"/>
    </source>
</evidence>
<dbReference type="AlphaFoldDB" id="A0AAV6TJJ2"/>
<comment type="caution">
    <text evidence="1">The sequence shown here is derived from an EMBL/GenBank/DDBJ whole genome shotgun (WGS) entry which is preliminary data.</text>
</comment>
<sequence length="80" mass="8945">MLSIKGIRSCACWSLIYEFLICSQKSSRIVVDFQNMVLPFKAVMIASSSPVMEGSPSYMSIKSIRSVATPVIFRSLDFFP</sequence>
<reference evidence="1 2" key="1">
    <citation type="journal article" date="2022" name="Nat. Ecol. Evol.">
        <title>A masculinizing supergene underlies an exaggerated male reproductive morph in a spider.</title>
        <authorList>
            <person name="Hendrickx F."/>
            <person name="De Corte Z."/>
            <person name="Sonet G."/>
            <person name="Van Belleghem S.M."/>
            <person name="Kostlbacher S."/>
            <person name="Vangestel C."/>
        </authorList>
    </citation>
    <scope>NUCLEOTIDE SEQUENCE [LARGE SCALE GENOMIC DNA]</scope>
    <source>
        <strain evidence="1">W744_W776</strain>
    </source>
</reference>
<gene>
    <name evidence="1" type="ORF">JTE90_002397</name>
</gene>
<proteinExistence type="predicted"/>
<dbReference type="EMBL" id="JAFNEN010003261">
    <property type="protein sequence ID" value="KAG8172014.1"/>
    <property type="molecule type" value="Genomic_DNA"/>
</dbReference>
<protein>
    <submittedName>
        <fullName evidence="1">Uncharacterized protein</fullName>
    </submittedName>
</protein>